<proteinExistence type="predicted"/>
<accession>A0A239C4H2</accession>
<sequence>MTRNSGLTRFTVIDGGGTGRSVRDRIAVPEAPSLSPPELAADMAELFALGLVQDLRAEALLDPHCAVRIDGAT</sequence>
<evidence type="ECO:0000313" key="2">
    <source>
        <dbReference type="Proteomes" id="UP000198440"/>
    </source>
</evidence>
<dbReference type="GO" id="GO:0004601">
    <property type="term" value="F:peroxidase activity"/>
    <property type="evidence" value="ECO:0007669"/>
    <property type="project" value="InterPro"/>
</dbReference>
<reference evidence="1 2" key="1">
    <citation type="submission" date="2017-06" db="EMBL/GenBank/DDBJ databases">
        <authorList>
            <person name="Kim H.J."/>
            <person name="Triplett B.A."/>
        </authorList>
    </citation>
    <scope>NUCLEOTIDE SEQUENCE [LARGE SCALE GENOMIC DNA]</scope>
    <source>
        <strain evidence="1 2">DSM 11445</strain>
    </source>
</reference>
<dbReference type="Gene3D" id="1.10.606.10">
    <property type="entry name" value="Vanadium-containing Chloroperoxidase, domain 2"/>
    <property type="match status" value="1"/>
</dbReference>
<protein>
    <submittedName>
        <fullName evidence="1">Uncharacterized protein</fullName>
    </submittedName>
</protein>
<evidence type="ECO:0000313" key="1">
    <source>
        <dbReference type="EMBL" id="SNS14802.1"/>
    </source>
</evidence>
<organism evidence="1 2">
    <name type="scientific">Antarctobacter heliothermus</name>
    <dbReference type="NCBI Taxonomy" id="74033"/>
    <lineage>
        <taxon>Bacteria</taxon>
        <taxon>Pseudomonadati</taxon>
        <taxon>Pseudomonadota</taxon>
        <taxon>Alphaproteobacteria</taxon>
        <taxon>Rhodobacterales</taxon>
        <taxon>Roseobacteraceae</taxon>
        <taxon>Antarctobacter</taxon>
    </lineage>
</organism>
<dbReference type="EMBL" id="FZON01000005">
    <property type="protein sequence ID" value="SNS14802.1"/>
    <property type="molecule type" value="Genomic_DNA"/>
</dbReference>
<gene>
    <name evidence="1" type="ORF">SAMN04488078_1005102</name>
</gene>
<dbReference type="RefSeq" id="WP_141135799.1">
    <property type="nucleotide sequence ID" value="NZ_FZON01000005.1"/>
</dbReference>
<dbReference type="InterPro" id="IPR016119">
    <property type="entry name" value="Br/Cl_peroxidase_C"/>
</dbReference>
<dbReference type="AlphaFoldDB" id="A0A239C4H2"/>
<name>A0A239C4H2_9RHOB</name>
<dbReference type="Proteomes" id="UP000198440">
    <property type="component" value="Unassembled WGS sequence"/>
</dbReference>